<dbReference type="InterPro" id="IPR018639">
    <property type="entry name" value="DUF2062"/>
</dbReference>
<feature type="transmembrane region" description="Helical" evidence="1">
    <location>
        <begin position="139"/>
        <end position="164"/>
    </location>
</feature>
<feature type="transmembrane region" description="Helical" evidence="1">
    <location>
        <begin position="44"/>
        <end position="65"/>
    </location>
</feature>
<dbReference type="OrthoDB" id="5296274at2"/>
<keyword evidence="4" id="KW-1185">Reference proteome</keyword>
<protein>
    <recommendedName>
        <fullName evidence="2">DUF2062 domain-containing protein</fullName>
    </recommendedName>
</protein>
<organism evidence="3 4">
    <name type="scientific">Azonexus hydrophilus</name>
    <dbReference type="NCBI Taxonomy" id="418702"/>
    <lineage>
        <taxon>Bacteria</taxon>
        <taxon>Pseudomonadati</taxon>
        <taxon>Pseudomonadota</taxon>
        <taxon>Betaproteobacteria</taxon>
        <taxon>Rhodocyclales</taxon>
        <taxon>Azonexaceae</taxon>
        <taxon>Azonexus</taxon>
    </lineage>
</organism>
<name>A0A1R1I2E2_9RHOO</name>
<dbReference type="Proteomes" id="UP000187526">
    <property type="component" value="Unassembled WGS sequence"/>
</dbReference>
<keyword evidence="1" id="KW-0812">Transmembrane</keyword>
<dbReference type="PANTHER" id="PTHR40547:SF1">
    <property type="entry name" value="SLL0298 PROTEIN"/>
    <property type="match status" value="1"/>
</dbReference>
<reference evidence="3 4" key="1">
    <citation type="submission" date="2016-10" db="EMBL/GenBank/DDBJ databases">
        <title>Alkaliphiles isolated from bioreactors.</title>
        <authorList>
            <person name="Salah Z."/>
            <person name="Rout S.P."/>
            <person name="Humphreys P.N."/>
        </authorList>
    </citation>
    <scope>NUCLEOTIDE SEQUENCE [LARGE SCALE GENOMIC DNA]</scope>
    <source>
        <strain evidence="3 4">ZS02</strain>
    </source>
</reference>
<accession>A0A1R1I2E2</accession>
<gene>
    <name evidence="3" type="ORF">BJN45_11810</name>
</gene>
<proteinExistence type="predicted"/>
<dbReference type="AlphaFoldDB" id="A0A1R1I2E2"/>
<evidence type="ECO:0000256" key="1">
    <source>
        <dbReference type="SAM" id="Phobius"/>
    </source>
</evidence>
<comment type="caution">
    <text evidence="3">The sequence shown here is derived from an EMBL/GenBank/DDBJ whole genome shotgun (WGS) entry which is preliminary data.</text>
</comment>
<dbReference type="PANTHER" id="PTHR40547">
    <property type="entry name" value="SLL0298 PROTEIN"/>
    <property type="match status" value="1"/>
</dbReference>
<evidence type="ECO:0000259" key="2">
    <source>
        <dbReference type="Pfam" id="PF09835"/>
    </source>
</evidence>
<evidence type="ECO:0000313" key="3">
    <source>
        <dbReference type="EMBL" id="OMG52931.1"/>
    </source>
</evidence>
<keyword evidence="1" id="KW-1133">Transmembrane helix</keyword>
<dbReference type="RefSeq" id="WP_076095482.1">
    <property type="nucleotide sequence ID" value="NZ_MTHD01000004.1"/>
</dbReference>
<feature type="domain" description="DUF2062" evidence="2">
    <location>
        <begin position="25"/>
        <end position="170"/>
    </location>
</feature>
<dbReference type="EMBL" id="MTHD01000004">
    <property type="protein sequence ID" value="OMG52931.1"/>
    <property type="molecule type" value="Genomic_DNA"/>
</dbReference>
<evidence type="ECO:0000313" key="4">
    <source>
        <dbReference type="Proteomes" id="UP000187526"/>
    </source>
</evidence>
<sequence>MNRLASRLRALIPTREQIMENRWLAWLRPFLAHPRLWHWSRRGVALGVAIGVFFGLLIPIAQIPFSAAAAVLLRANVPAAAASTLVTNPVTFGPVYYAAYKLGVWIHGGETADAPPKLAPAEDGNSGLWDRVSKLGLPLITGLGIMAVIFGLASYAIISAVWYWRVKARRRQAIRYYQTRKAGKTTMPE</sequence>
<keyword evidence="1" id="KW-0472">Membrane</keyword>
<dbReference type="Pfam" id="PF09835">
    <property type="entry name" value="DUF2062"/>
    <property type="match status" value="1"/>
</dbReference>